<feature type="compositionally biased region" description="Low complexity" evidence="1">
    <location>
        <begin position="55"/>
        <end position="75"/>
    </location>
</feature>
<name>A0AAD3RCI6_LATJO</name>
<dbReference type="Pfam" id="PF20627">
    <property type="entry name" value="TBX2-3_RD"/>
    <property type="match status" value="1"/>
</dbReference>
<evidence type="ECO:0000313" key="3">
    <source>
        <dbReference type="EMBL" id="GLD62955.1"/>
    </source>
</evidence>
<dbReference type="AlphaFoldDB" id="A0AAD3RCI6"/>
<gene>
    <name evidence="3" type="ORF">AKAME5_002918600</name>
</gene>
<evidence type="ECO:0000313" key="4">
    <source>
        <dbReference type="Proteomes" id="UP001279410"/>
    </source>
</evidence>
<feature type="region of interest" description="Disordered" evidence="1">
    <location>
        <begin position="23"/>
        <end position="146"/>
    </location>
</feature>
<organism evidence="3 4">
    <name type="scientific">Lates japonicus</name>
    <name type="common">Japanese lates</name>
    <dbReference type="NCBI Taxonomy" id="270547"/>
    <lineage>
        <taxon>Eukaryota</taxon>
        <taxon>Metazoa</taxon>
        <taxon>Chordata</taxon>
        <taxon>Craniata</taxon>
        <taxon>Vertebrata</taxon>
        <taxon>Euteleostomi</taxon>
        <taxon>Actinopterygii</taxon>
        <taxon>Neopterygii</taxon>
        <taxon>Teleostei</taxon>
        <taxon>Neoteleostei</taxon>
        <taxon>Acanthomorphata</taxon>
        <taxon>Carangaria</taxon>
        <taxon>Carangaria incertae sedis</taxon>
        <taxon>Centropomidae</taxon>
        <taxon>Lates</taxon>
    </lineage>
</organism>
<keyword evidence="4" id="KW-1185">Reference proteome</keyword>
<feature type="domain" description="T-box transcription factor 2/3 repressor" evidence="2">
    <location>
        <begin position="1"/>
        <end position="71"/>
    </location>
</feature>
<comment type="caution">
    <text evidence="3">The sequence shown here is derived from an EMBL/GenBank/DDBJ whole genome shotgun (WGS) entry which is preliminary data.</text>
</comment>
<protein>
    <submittedName>
        <fullName evidence="3">T-box transcription factor TBX2 isoform X1</fullName>
    </submittedName>
</protein>
<evidence type="ECO:0000259" key="2">
    <source>
        <dbReference type="Pfam" id="PF20627"/>
    </source>
</evidence>
<dbReference type="EMBL" id="BRZM01005304">
    <property type="protein sequence ID" value="GLD62955.1"/>
    <property type="molecule type" value="Genomic_DNA"/>
</dbReference>
<accession>A0AAD3RCI6</accession>
<proteinExistence type="predicted"/>
<dbReference type="Proteomes" id="UP001279410">
    <property type="component" value="Unassembled WGS sequence"/>
</dbReference>
<sequence>MPPFGGLFPYPYTYMAAAAAAASASALPTTSTSSPLSRNPFLGSSRPRLRFNPYQLPVSLPQSSSLLTTGLPSSLNPGSESSKPGSREASPTPEHHSNHKTGGSSGRAASPKTSMKDSVNELQSIQRLVSGLESQREPSPTADSPK</sequence>
<feature type="compositionally biased region" description="Polar residues" evidence="1">
    <location>
        <begin position="137"/>
        <end position="146"/>
    </location>
</feature>
<feature type="compositionally biased region" description="Low complexity" evidence="1">
    <location>
        <begin position="23"/>
        <end position="37"/>
    </location>
</feature>
<dbReference type="InterPro" id="IPR048387">
    <property type="entry name" value="TBX2_3_RD"/>
</dbReference>
<evidence type="ECO:0000256" key="1">
    <source>
        <dbReference type="SAM" id="MobiDB-lite"/>
    </source>
</evidence>
<reference evidence="3" key="1">
    <citation type="submission" date="2022-08" db="EMBL/GenBank/DDBJ databases">
        <title>Genome sequencing of akame (Lates japonicus).</title>
        <authorList>
            <person name="Hashiguchi Y."/>
            <person name="Takahashi H."/>
        </authorList>
    </citation>
    <scope>NUCLEOTIDE SEQUENCE</scope>
    <source>
        <strain evidence="3">Kochi</strain>
    </source>
</reference>